<dbReference type="GeneID" id="301683523"/>
<organism evidence="1 2">
    <name type="scientific">Limnospira platensis NIES-46</name>
    <dbReference type="NCBI Taxonomy" id="1236695"/>
    <lineage>
        <taxon>Bacteria</taxon>
        <taxon>Bacillati</taxon>
        <taxon>Cyanobacteriota</taxon>
        <taxon>Cyanophyceae</taxon>
        <taxon>Oscillatoriophycideae</taxon>
        <taxon>Oscillatoriales</taxon>
        <taxon>Sirenicapillariaceae</taxon>
        <taxon>Limnospira</taxon>
    </lineage>
</organism>
<reference evidence="1 2" key="1">
    <citation type="journal article" date="2019" name="J Genomics">
        <title>The Draft Genome of a Hydrogen-producing Cyanobacterium, Arthrospira platensis NIES-46.</title>
        <authorList>
            <person name="Suzuki S."/>
            <person name="Yamaguchi H."/>
            <person name="Kawachi M."/>
        </authorList>
    </citation>
    <scope>NUCLEOTIDE SEQUENCE [LARGE SCALE GENOMIC DNA]</scope>
    <source>
        <strain evidence="1 2">NIES-46</strain>
    </source>
</reference>
<gene>
    <name evidence="1" type="ORF">NIES46_26940</name>
</gene>
<dbReference type="EMBL" id="BIMW01000103">
    <property type="protein sequence ID" value="GCE94635.1"/>
    <property type="molecule type" value="Genomic_DNA"/>
</dbReference>
<evidence type="ECO:0000313" key="2">
    <source>
        <dbReference type="Proteomes" id="UP000326169"/>
    </source>
</evidence>
<name>A0A5M3T863_LIMPL</name>
<keyword evidence="2" id="KW-1185">Reference proteome</keyword>
<comment type="caution">
    <text evidence="1">The sequence shown here is derived from an EMBL/GenBank/DDBJ whole genome shotgun (WGS) entry which is preliminary data.</text>
</comment>
<protein>
    <recommendedName>
        <fullName evidence="3">Group 3/4 sigma-70 RNA polymerase sigma factor</fullName>
    </recommendedName>
</protein>
<dbReference type="Proteomes" id="UP000326169">
    <property type="component" value="Unassembled WGS sequence"/>
</dbReference>
<sequence>MQKRTDLVAKFSTFLEVDDAKDSLDLGWYYVPKLKHNMRQRRESDRTAKEEYWAKVILREALASAPLAKEHLAAYLEETAYWTVMKMRYKLEGYQLRKVDFFCMAREATSQPLQLFGRYDDAKSGVKTFAEKTLEDYLSEQLFKGRERDKYSPTGLLRSLSYLELEKTLKKRRFSPENIQAYRLLLKCFKEKYVPTKKSGSRALQPPDSCQLQAIALYYNQWRSPDFPDLTPEQVQECLNNFVSWVRGDAKVYFLSLEELLTKGEEKPSDSPDFSQVSEDEQERGQEQELNQILSQLFEELTPQIKTLLELVYGLNINQGDLCNFMGFEQQPKLSRFLTKTKRNLLTKFAEYAKKNWEINLSSPELNKLVKLINIWLEKHGSLRFHDLLNAKLGALDADDFRLLKLIYGCQLSLADVSENSQLSQDEIKARIKQIEVTLQDTLKSEVETLCSGGTEEMRSLDKRVVDFVEVYLQQAPYAVWESKLKKPDL</sequence>
<evidence type="ECO:0000313" key="1">
    <source>
        <dbReference type="EMBL" id="GCE94635.1"/>
    </source>
</evidence>
<evidence type="ECO:0008006" key="3">
    <source>
        <dbReference type="Google" id="ProtNLM"/>
    </source>
</evidence>
<proteinExistence type="predicted"/>
<accession>A0A5M3T863</accession>
<dbReference type="RefSeq" id="WP_006617158.1">
    <property type="nucleotide sequence ID" value="NZ_BIMW01000103.1"/>
</dbReference>